<accession>D6RTB8</accession>
<dbReference type="GO" id="GO:0042438">
    <property type="term" value="P:melanin biosynthetic process"/>
    <property type="evidence" value="ECO:0007669"/>
    <property type="project" value="InterPro"/>
</dbReference>
<name>D6RTB8_9ACTN</name>
<dbReference type="Gene3D" id="3.30.1880.10">
    <property type="entry name" value="protein ne1242 domain like"/>
    <property type="match status" value="1"/>
</dbReference>
<dbReference type="InterPro" id="IPR023199">
    <property type="entry name" value="GriE/MELC1_sf"/>
</dbReference>
<proteinExistence type="predicted"/>
<reference evidence="3" key="1">
    <citation type="journal article" date="2010" name="J. Antibiot.">
        <title>Substrate specificity of benzamide synthetase involved in 4-hydroxy-3-nitrosobenzamide biosynthesis.</title>
        <authorList>
            <person name="Noguchi A."/>
            <person name="Horinouchi S."/>
            <person name="Ohnishi Y."/>
        </authorList>
    </citation>
    <scope>NUCLEOTIDE SEQUENCE</scope>
</reference>
<dbReference type="EMBL" id="AB530136">
    <property type="protein sequence ID" value="BAJ08173.1"/>
    <property type="molecule type" value="Genomic_DNA"/>
</dbReference>
<dbReference type="GO" id="GO:0005507">
    <property type="term" value="F:copper ion binding"/>
    <property type="evidence" value="ECO:0007669"/>
    <property type="project" value="InterPro"/>
</dbReference>
<evidence type="ECO:0000256" key="1">
    <source>
        <dbReference type="ARBA" id="ARBA00022729"/>
    </source>
</evidence>
<evidence type="ECO:0000313" key="3">
    <source>
        <dbReference type="EMBL" id="BAJ08173.1"/>
    </source>
</evidence>
<organism evidence="3">
    <name type="scientific">Streptomyces murayamaensis</name>
    <dbReference type="NCBI Taxonomy" id="224537"/>
    <lineage>
        <taxon>Bacteria</taxon>
        <taxon>Bacillati</taxon>
        <taxon>Actinomycetota</taxon>
        <taxon>Actinomycetes</taxon>
        <taxon>Kitasatosporales</taxon>
        <taxon>Streptomycetaceae</taxon>
        <taxon>Streptomyces</taxon>
    </lineage>
</organism>
<protein>
    <submittedName>
        <fullName evidence="3">Copper chaperon</fullName>
    </submittedName>
</protein>
<gene>
    <name evidence="3" type="primary">nspE</name>
</gene>
<dbReference type="AlphaFoldDB" id="D6RTB8"/>
<keyword evidence="1" id="KW-0732">Signal</keyword>
<dbReference type="Pfam" id="PF06236">
    <property type="entry name" value="MelC1"/>
    <property type="match status" value="1"/>
</dbReference>
<keyword evidence="2" id="KW-0186">Copper</keyword>
<evidence type="ECO:0000256" key="2">
    <source>
        <dbReference type="ARBA" id="ARBA00023008"/>
    </source>
</evidence>
<dbReference type="InterPro" id="IPR010928">
    <property type="entry name" value="MelC1"/>
</dbReference>
<sequence length="127" mass="12889">MLNRRDVIKRGAVAATVVTGLSGAAGIAVFGASGSGDAVAAAPVAHGDDYTETYKGRAIRVTAMGADHAVSIDGRPLSLMKLGEGAYLSALCHYEVAKSPLHAARAAVDELHGANLVPLGEASHHSM</sequence>
<reference evidence="3" key="2">
    <citation type="journal article" date="2010" name="Nat. Chem. Biol.">
        <title>A copper-containing oxidase catalyzes C-nitrosation in nitrosobenzamide biosynthesis.</title>
        <authorList>
            <person name="Noguchi A."/>
            <person name="Kitamura T."/>
            <person name="Onaka H."/>
            <person name="Horinouchi S."/>
            <person name="Ohnishi Y."/>
        </authorList>
    </citation>
    <scope>NUCLEOTIDE SEQUENCE</scope>
</reference>